<dbReference type="Gene3D" id="3.40.50.300">
    <property type="entry name" value="P-loop containing nucleotide triphosphate hydrolases"/>
    <property type="match status" value="1"/>
</dbReference>
<dbReference type="GO" id="GO:0005525">
    <property type="term" value="F:GTP binding"/>
    <property type="evidence" value="ECO:0007669"/>
    <property type="project" value="UniProtKB-KW"/>
</dbReference>
<dbReference type="InterPro" id="IPR000897">
    <property type="entry name" value="SRP54_GTPase_dom"/>
</dbReference>
<reference evidence="5" key="2">
    <citation type="journal article" date="2019" name="MicrobiologyOpen">
        <title>High-quality draft genome sequence of Gaiella occulta isolated from a 150 meter deep mineral water borehole and comparison with the genome sequences of other deep-branching lineages of the phylum Actinobacteria.</title>
        <authorList>
            <person name="Severino R."/>
            <person name="Froufe H.J.C."/>
            <person name="Barroso C."/>
            <person name="Albuquerque L."/>
            <person name="Lobo-da-Cunha A."/>
            <person name="da Costa M.S."/>
            <person name="Egas C."/>
        </authorList>
    </citation>
    <scope>NUCLEOTIDE SEQUENCE [LARGE SCALE GENOMIC DNA]</scope>
    <source>
        <strain evidence="5">F2-233</strain>
    </source>
</reference>
<keyword evidence="5" id="KW-1185">Reference proteome</keyword>
<gene>
    <name evidence="4" type="ORF">Gocc_0419</name>
</gene>
<dbReference type="InterPro" id="IPR027417">
    <property type="entry name" value="P-loop_NTPase"/>
</dbReference>
<evidence type="ECO:0000256" key="2">
    <source>
        <dbReference type="ARBA" id="ARBA00023134"/>
    </source>
</evidence>
<keyword evidence="1" id="KW-0547">Nucleotide-binding</keyword>
<evidence type="ECO:0000259" key="3">
    <source>
        <dbReference type="SMART" id="SM00962"/>
    </source>
</evidence>
<dbReference type="RefSeq" id="WP_114794867.1">
    <property type="nucleotide sequence ID" value="NZ_QQZY01000001.1"/>
</dbReference>
<dbReference type="SUPFAM" id="SSF52540">
    <property type="entry name" value="P-loop containing nucleoside triphosphate hydrolases"/>
    <property type="match status" value="1"/>
</dbReference>
<dbReference type="GO" id="GO:0006614">
    <property type="term" value="P:SRP-dependent cotranslational protein targeting to membrane"/>
    <property type="evidence" value="ECO:0007669"/>
    <property type="project" value="InterPro"/>
</dbReference>
<proteinExistence type="predicted"/>
<dbReference type="EMBL" id="QQZY01000001">
    <property type="protein sequence ID" value="RDI76000.1"/>
    <property type="molecule type" value="Genomic_DNA"/>
</dbReference>
<feature type="domain" description="SRP54-type proteins GTP-binding" evidence="3">
    <location>
        <begin position="231"/>
        <end position="420"/>
    </location>
</feature>
<organism evidence="4 5">
    <name type="scientific">Gaiella occulta</name>
    <dbReference type="NCBI Taxonomy" id="1002870"/>
    <lineage>
        <taxon>Bacteria</taxon>
        <taxon>Bacillati</taxon>
        <taxon>Actinomycetota</taxon>
        <taxon>Thermoleophilia</taxon>
        <taxon>Gaiellales</taxon>
        <taxon>Gaiellaceae</taxon>
        <taxon>Gaiella</taxon>
    </lineage>
</organism>
<dbReference type="Pfam" id="PF03308">
    <property type="entry name" value="MeaB"/>
    <property type="match status" value="1"/>
</dbReference>
<reference evidence="4 5" key="1">
    <citation type="submission" date="2018-07" db="EMBL/GenBank/DDBJ databases">
        <title>High-quality-draft genome sequence of Gaiella occulta.</title>
        <authorList>
            <person name="Severino R."/>
            <person name="Froufe H.J.C."/>
            <person name="Rainey F.A."/>
            <person name="Barroso C."/>
            <person name="Albuquerque L."/>
            <person name="Lobo-Da-Cunha A."/>
            <person name="Da Costa M.S."/>
            <person name="Egas C."/>
        </authorList>
    </citation>
    <scope>NUCLEOTIDE SEQUENCE [LARGE SCALE GENOMIC DNA]</scope>
    <source>
        <strain evidence="4 5">F2-233</strain>
    </source>
</reference>
<evidence type="ECO:0000313" key="4">
    <source>
        <dbReference type="EMBL" id="RDI76000.1"/>
    </source>
</evidence>
<evidence type="ECO:0000313" key="5">
    <source>
        <dbReference type="Proteomes" id="UP000254134"/>
    </source>
</evidence>
<accession>A0A7M2Z130</accession>
<dbReference type="AlphaFoldDB" id="A0A7M2Z130"/>
<evidence type="ECO:0000256" key="1">
    <source>
        <dbReference type="ARBA" id="ARBA00022741"/>
    </source>
</evidence>
<keyword evidence="2" id="KW-0342">GTP-binding</keyword>
<dbReference type="Proteomes" id="UP000254134">
    <property type="component" value="Unassembled WGS sequence"/>
</dbReference>
<sequence>MSYTVRAFSGPSLERVEAQARAELGEDVRIVDRRVRLEGGIGGFFQRQVAEILAVAGLEEAVERPAPPPRRVAAAAVSAYGSAGAAAAPDLIGDLAPARARVAARAREAAPGEPAHARGDEFDFERALTDLVPEPEAPVAPEDTGLATLERRGGRAAVRLLSDELRRRGAAADLALELLQAGVGADLAADLLEEVERHGHVFGSAGESRELVRAALARRVRTAPLGRLLGRGALVVAGPPGSGKSALAAKLVRAYAAAGHRVAAIAVGPQGEAGVESLRETARSCGAGFERIGRLGRPLSESVRDGDPFVVADAPALDPAGESTLAGLNALKAALGGARTLVALAGDAETSSSLAEARAWRRLADALAVTRLDLAAGAGVLANLGVSQAKPLAFASGCGDIPPAGLVALDPQTLARLVLP</sequence>
<comment type="caution">
    <text evidence="4">The sequence shown here is derived from an EMBL/GenBank/DDBJ whole genome shotgun (WGS) entry which is preliminary data.</text>
</comment>
<name>A0A7M2Z130_9ACTN</name>
<dbReference type="OrthoDB" id="3700292at2"/>
<dbReference type="SMART" id="SM00962">
    <property type="entry name" value="SRP54"/>
    <property type="match status" value="1"/>
</dbReference>
<protein>
    <submittedName>
        <fullName evidence="4">AAA domain-containing protein</fullName>
    </submittedName>
</protein>